<organism evidence="2 3">
    <name type="scientific">Plasmodium yoelii</name>
    <dbReference type="NCBI Taxonomy" id="5861"/>
    <lineage>
        <taxon>Eukaryota</taxon>
        <taxon>Sar</taxon>
        <taxon>Alveolata</taxon>
        <taxon>Apicomplexa</taxon>
        <taxon>Aconoidasida</taxon>
        <taxon>Haemosporida</taxon>
        <taxon>Plasmodiidae</taxon>
        <taxon>Plasmodium</taxon>
        <taxon>Plasmodium (Vinckeia)</taxon>
    </lineage>
</organism>
<dbReference type="Proteomes" id="UP000072874">
    <property type="component" value="Chromosome 13"/>
</dbReference>
<proteinExistence type="predicted"/>
<dbReference type="Pfam" id="PF06022">
    <property type="entry name" value="Cir_Bir_Yir"/>
    <property type="match status" value="1"/>
</dbReference>
<sequence>MDKNLCEKFENVWEDFPDTLTDDGKYQLKDTTFLNSYCDGNKCDSNLEKINAGFFYLLNQFLGSYGSSYYAQNNINVVDYTILWLSYMLILKENSYKDSIKHFYTTFINNNAKYKSTVDNVEGCRTFKDIIEKRHNLMNKDMDKNSISTLYDAFKLLCKMYTDFNKDTSNCKKCSEKANEFVEKYKKLNEDPNNTNGSSYNKMLSTLLTDYNKLKDKCNGNSSFPSIETMQNSGLISEDTSSSSSIGNKLISVLSVFGAIAFLLGISYKYSLFGFRKRFQKQKLREKIKTIKKKMNH</sequence>
<protein>
    <submittedName>
        <fullName evidence="2">YIR protein</fullName>
    </submittedName>
</protein>
<keyword evidence="1" id="KW-0812">Transmembrane</keyword>
<dbReference type="KEGG" id="pyo:PY17X_1374400"/>
<dbReference type="OrthoDB" id="373137at2759"/>
<reference evidence="2 3" key="1">
    <citation type="journal article" date="2014" name="BMC Biol.">
        <title>A comprehensive evaluation of rodent malaria parasite genomes and gene expression.</title>
        <authorList>
            <person name="Otto T.D."/>
            <person name="Bohme U."/>
            <person name="Jackson A.P."/>
            <person name="Hunt M."/>
            <person name="Franke-Fayard B."/>
            <person name="Hoeijmakers W.A."/>
            <person name="Religa A.A."/>
            <person name="Robertson L."/>
            <person name="Sanders M."/>
            <person name="Ogun S.A."/>
            <person name="Cunningham D."/>
            <person name="Erhart A."/>
            <person name="Billker O."/>
            <person name="Khan S.M."/>
            <person name="Stunnenberg H.G."/>
            <person name="Langhorne J."/>
            <person name="Holder A.A."/>
            <person name="Waters A.P."/>
            <person name="Newbold C.I."/>
            <person name="Pain A."/>
            <person name="Berriman M."/>
            <person name="Janse C.J."/>
        </authorList>
    </citation>
    <scope>NUCLEOTIDE SEQUENCE [LARGE SCALE GENOMIC DNA]</scope>
    <source>
        <strain evidence="2 3">17X</strain>
    </source>
</reference>
<dbReference type="VEuPathDB" id="PlasmoDB:Py17XNL_001303573"/>
<dbReference type="EMBL" id="LM993667">
    <property type="protein sequence ID" value="VTZ81111.1"/>
    <property type="molecule type" value="Genomic_DNA"/>
</dbReference>
<evidence type="ECO:0000256" key="1">
    <source>
        <dbReference type="SAM" id="Phobius"/>
    </source>
</evidence>
<dbReference type="VEuPathDB" id="PlasmoDB:PYYM_0029100"/>
<keyword evidence="1" id="KW-0472">Membrane</keyword>
<dbReference type="NCBIfam" id="TIGR01590">
    <property type="entry name" value="yir-bir-cir_Pla"/>
    <property type="match status" value="1"/>
</dbReference>
<dbReference type="RefSeq" id="XP_022813798.1">
    <property type="nucleotide sequence ID" value="XM_022957370.1"/>
</dbReference>
<evidence type="ECO:0000313" key="2">
    <source>
        <dbReference type="EMBL" id="VTZ81111.1"/>
    </source>
</evidence>
<gene>
    <name evidence="2" type="ORF">PY17X_1374400</name>
</gene>
<evidence type="ECO:0000313" key="3">
    <source>
        <dbReference type="Proteomes" id="UP000072874"/>
    </source>
</evidence>
<dbReference type="GeneID" id="34860160"/>
<accession>A0A4V0KSW6</accession>
<keyword evidence="1" id="KW-1133">Transmembrane helix</keyword>
<dbReference type="AlphaFoldDB" id="A0A4V0KSW6"/>
<dbReference type="InterPro" id="IPR006477">
    <property type="entry name" value="Yir_bir_cir"/>
</dbReference>
<feature type="transmembrane region" description="Helical" evidence="1">
    <location>
        <begin position="250"/>
        <end position="275"/>
    </location>
</feature>
<name>A0A4V0KSW6_PLAYE</name>
<dbReference type="VEuPathDB" id="PlasmoDB:PY17X_1374400"/>
<dbReference type="VEuPathDB" id="PlasmoDB:PY02278"/>